<accession>A0A131ZX06</accession>
<sequence length="122" mass="13472">IDGGLTDDAELPPLVLQFIEADAAELLAKVVPETEHEDVEMVAIVVVVDDVAVVVVVEVEVTDDVGCELVVVEWDPASLPMLNVEEPFELRLTCKLTAKIEKKGKERKGKKDQLNRRVRVNV</sequence>
<name>A0A131ZX06_SARSC</name>
<reference evidence="1 2" key="1">
    <citation type="journal article" date="2015" name="Parasit. Vectors">
        <title>Draft genome of the scabies mite.</title>
        <authorList>
            <person name="Rider S.D.Jr."/>
            <person name="Morgan M.S."/>
            <person name="Arlian L.G."/>
        </authorList>
    </citation>
    <scope>NUCLEOTIDE SEQUENCE [LARGE SCALE GENOMIC DNA]</scope>
    <source>
        <strain evidence="1">Arlian Lab</strain>
    </source>
</reference>
<proteinExistence type="predicted"/>
<organism evidence="1 2">
    <name type="scientific">Sarcoptes scabiei</name>
    <name type="common">Itch mite</name>
    <name type="synonym">Acarus scabiei</name>
    <dbReference type="NCBI Taxonomy" id="52283"/>
    <lineage>
        <taxon>Eukaryota</taxon>
        <taxon>Metazoa</taxon>
        <taxon>Ecdysozoa</taxon>
        <taxon>Arthropoda</taxon>
        <taxon>Chelicerata</taxon>
        <taxon>Arachnida</taxon>
        <taxon>Acari</taxon>
        <taxon>Acariformes</taxon>
        <taxon>Sarcoptiformes</taxon>
        <taxon>Astigmata</taxon>
        <taxon>Psoroptidia</taxon>
        <taxon>Sarcoptoidea</taxon>
        <taxon>Sarcoptidae</taxon>
        <taxon>Sarcoptinae</taxon>
        <taxon>Sarcoptes</taxon>
    </lineage>
</organism>
<dbReference type="EMBL" id="JXLN01003037">
    <property type="protein sequence ID" value="KPM02825.1"/>
    <property type="molecule type" value="Genomic_DNA"/>
</dbReference>
<feature type="non-terminal residue" evidence="1">
    <location>
        <position position="1"/>
    </location>
</feature>
<dbReference type="Proteomes" id="UP000616769">
    <property type="component" value="Unassembled WGS sequence"/>
</dbReference>
<dbReference type="AlphaFoldDB" id="A0A131ZX06"/>
<comment type="caution">
    <text evidence="1">The sequence shown here is derived from an EMBL/GenBank/DDBJ whole genome shotgun (WGS) entry which is preliminary data.</text>
</comment>
<protein>
    <submittedName>
        <fullName evidence="1">Uncharacterized protein</fullName>
    </submittedName>
</protein>
<evidence type="ECO:0000313" key="1">
    <source>
        <dbReference type="EMBL" id="KPM02825.1"/>
    </source>
</evidence>
<dbReference type="VEuPathDB" id="VectorBase:SSCA005930"/>
<gene>
    <name evidence="1" type="ORF">QR98_0012480</name>
</gene>
<evidence type="ECO:0000313" key="2">
    <source>
        <dbReference type="Proteomes" id="UP000616769"/>
    </source>
</evidence>